<dbReference type="AlphaFoldDB" id="A0A9P4NYN9"/>
<dbReference type="Proteomes" id="UP000800235">
    <property type="component" value="Unassembled WGS sequence"/>
</dbReference>
<dbReference type="EMBL" id="MU007020">
    <property type="protein sequence ID" value="KAF2433574.1"/>
    <property type="molecule type" value="Genomic_DNA"/>
</dbReference>
<evidence type="ECO:0000313" key="1">
    <source>
        <dbReference type="EMBL" id="KAF2433574.1"/>
    </source>
</evidence>
<protein>
    <submittedName>
        <fullName evidence="1">Uncharacterized protein</fullName>
    </submittedName>
</protein>
<keyword evidence="2" id="KW-1185">Reference proteome</keyword>
<evidence type="ECO:0000313" key="2">
    <source>
        <dbReference type="Proteomes" id="UP000800235"/>
    </source>
</evidence>
<comment type="caution">
    <text evidence="1">The sequence shown here is derived from an EMBL/GenBank/DDBJ whole genome shotgun (WGS) entry which is preliminary data.</text>
</comment>
<proteinExistence type="predicted"/>
<organism evidence="1 2">
    <name type="scientific">Tothia fuscella</name>
    <dbReference type="NCBI Taxonomy" id="1048955"/>
    <lineage>
        <taxon>Eukaryota</taxon>
        <taxon>Fungi</taxon>
        <taxon>Dikarya</taxon>
        <taxon>Ascomycota</taxon>
        <taxon>Pezizomycotina</taxon>
        <taxon>Dothideomycetes</taxon>
        <taxon>Pleosporomycetidae</taxon>
        <taxon>Venturiales</taxon>
        <taxon>Cylindrosympodiaceae</taxon>
        <taxon>Tothia</taxon>
    </lineage>
</organism>
<gene>
    <name evidence="1" type="ORF">EJ08DRAFT_59753</name>
</gene>
<reference evidence="1" key="1">
    <citation type="journal article" date="2020" name="Stud. Mycol.">
        <title>101 Dothideomycetes genomes: a test case for predicting lifestyles and emergence of pathogens.</title>
        <authorList>
            <person name="Haridas S."/>
            <person name="Albert R."/>
            <person name="Binder M."/>
            <person name="Bloem J."/>
            <person name="Labutti K."/>
            <person name="Salamov A."/>
            <person name="Andreopoulos B."/>
            <person name="Baker S."/>
            <person name="Barry K."/>
            <person name="Bills G."/>
            <person name="Bluhm B."/>
            <person name="Cannon C."/>
            <person name="Castanera R."/>
            <person name="Culley D."/>
            <person name="Daum C."/>
            <person name="Ezra D."/>
            <person name="Gonzalez J."/>
            <person name="Henrissat B."/>
            <person name="Kuo A."/>
            <person name="Liang C."/>
            <person name="Lipzen A."/>
            <person name="Lutzoni F."/>
            <person name="Magnuson J."/>
            <person name="Mondo S."/>
            <person name="Nolan M."/>
            <person name="Ohm R."/>
            <person name="Pangilinan J."/>
            <person name="Park H.-J."/>
            <person name="Ramirez L."/>
            <person name="Alfaro M."/>
            <person name="Sun H."/>
            <person name="Tritt A."/>
            <person name="Yoshinaga Y."/>
            <person name="Zwiers L.-H."/>
            <person name="Turgeon B."/>
            <person name="Goodwin S."/>
            <person name="Spatafora J."/>
            <person name="Crous P."/>
            <person name="Grigoriev I."/>
        </authorList>
    </citation>
    <scope>NUCLEOTIDE SEQUENCE</scope>
    <source>
        <strain evidence="1">CBS 130266</strain>
    </source>
</reference>
<accession>A0A9P4NYN9</accession>
<sequence length="201" mass="22902">MASCIILVCQPNSLTHSLPYLVTAYLIHSFPYQLFLHYQHYLLHHQSRVSMPQECLSNLTDEDRNMVNELRMKGSDLGIWPLRGDAKRCSKKYHRPGKSGTSRRCGLDRACKAYLLEQTQYTPSSTGHQEGYNTDQKPHAFGVESRAEELQSSVLMTLAITARPDYSETFGSWTLTIQVQTIDNYSQIATRNTTQHDSQSL</sequence>
<name>A0A9P4NYN9_9PEZI</name>